<evidence type="ECO:0000313" key="2">
    <source>
        <dbReference type="Proteomes" id="UP000275385"/>
    </source>
</evidence>
<reference evidence="1 2" key="1">
    <citation type="submission" date="2018-08" db="EMBL/GenBank/DDBJ databases">
        <title>Draft genome of the lignicolous fungus Coniochaeta pulveracea.</title>
        <authorList>
            <person name="Borstlap C.J."/>
            <person name="De Witt R.N."/>
            <person name="Botha A."/>
            <person name="Volschenk H."/>
        </authorList>
    </citation>
    <scope>NUCLEOTIDE SEQUENCE [LARGE SCALE GENOMIC DNA]</scope>
    <source>
        <strain evidence="1 2">CAB683</strain>
    </source>
</reference>
<evidence type="ECO:0000313" key="1">
    <source>
        <dbReference type="EMBL" id="RKU45114.1"/>
    </source>
</evidence>
<name>A0A420YB70_9PEZI</name>
<comment type="caution">
    <text evidence="1">The sequence shown here is derived from an EMBL/GenBank/DDBJ whole genome shotgun (WGS) entry which is preliminary data.</text>
</comment>
<accession>A0A420YB70</accession>
<proteinExistence type="predicted"/>
<organism evidence="1 2">
    <name type="scientific">Coniochaeta pulveracea</name>
    <dbReference type="NCBI Taxonomy" id="177199"/>
    <lineage>
        <taxon>Eukaryota</taxon>
        <taxon>Fungi</taxon>
        <taxon>Dikarya</taxon>
        <taxon>Ascomycota</taxon>
        <taxon>Pezizomycotina</taxon>
        <taxon>Sordariomycetes</taxon>
        <taxon>Sordariomycetidae</taxon>
        <taxon>Coniochaetales</taxon>
        <taxon>Coniochaetaceae</taxon>
        <taxon>Coniochaeta</taxon>
    </lineage>
</organism>
<dbReference type="EMBL" id="QVQW01000023">
    <property type="protein sequence ID" value="RKU45114.1"/>
    <property type="molecule type" value="Genomic_DNA"/>
</dbReference>
<dbReference type="Proteomes" id="UP000275385">
    <property type="component" value="Unassembled WGS sequence"/>
</dbReference>
<keyword evidence="2" id="KW-1185">Reference proteome</keyword>
<sequence>MVSLLAMTPAQIRLRISNKTKRVLSRWIQRFKRRREWVGDAHHRFALDYDSDEGHDLRCAGPAKKRFDLEDVEDVPYEEIGPLLKVQVGDG</sequence>
<dbReference type="AlphaFoldDB" id="A0A420YB70"/>
<gene>
    <name evidence="1" type="ORF">DL546_003091</name>
</gene>
<protein>
    <submittedName>
        <fullName evidence="1">Uncharacterized protein</fullName>
    </submittedName>
</protein>